<evidence type="ECO:0000256" key="5">
    <source>
        <dbReference type="ARBA" id="ARBA00023163"/>
    </source>
</evidence>
<comment type="caution">
    <text evidence="6">Lacks conserved residue(s) required for the propagation of feature annotation.</text>
</comment>
<dbReference type="EMBL" id="CP069127">
    <property type="protein sequence ID" value="QRG68996.1"/>
    <property type="molecule type" value="Genomic_DNA"/>
</dbReference>
<dbReference type="CDD" id="cd01949">
    <property type="entry name" value="GGDEF"/>
    <property type="match status" value="1"/>
</dbReference>
<feature type="domain" description="Response regulatory" evidence="7">
    <location>
        <begin position="332"/>
        <end position="455"/>
    </location>
</feature>
<dbReference type="PANTHER" id="PTHR48111">
    <property type="entry name" value="REGULATOR OF RPOS"/>
    <property type="match status" value="1"/>
</dbReference>
<keyword evidence="5" id="KW-0804">Transcription</keyword>
<dbReference type="InterPro" id="IPR029787">
    <property type="entry name" value="Nucleotide_cyclase"/>
</dbReference>
<dbReference type="Proteomes" id="UP000596248">
    <property type="component" value="Chromosome"/>
</dbReference>
<feature type="domain" description="GGDEF" evidence="8">
    <location>
        <begin position="199"/>
        <end position="322"/>
    </location>
</feature>
<dbReference type="SUPFAM" id="SSF55073">
    <property type="entry name" value="Nucleotide cyclase"/>
    <property type="match status" value="1"/>
</dbReference>
<dbReference type="PANTHER" id="PTHR48111:SF1">
    <property type="entry name" value="TWO-COMPONENT RESPONSE REGULATOR ORR33"/>
    <property type="match status" value="1"/>
</dbReference>
<dbReference type="SMART" id="SM00267">
    <property type="entry name" value="GGDEF"/>
    <property type="match status" value="1"/>
</dbReference>
<name>A0ABX7FSC2_BRECH</name>
<keyword evidence="10" id="KW-1185">Reference proteome</keyword>
<dbReference type="Gene3D" id="3.40.50.2300">
    <property type="match status" value="2"/>
</dbReference>
<evidence type="ECO:0000256" key="2">
    <source>
        <dbReference type="ARBA" id="ARBA00023012"/>
    </source>
</evidence>
<evidence type="ECO:0000256" key="1">
    <source>
        <dbReference type="ARBA" id="ARBA00022553"/>
    </source>
</evidence>
<evidence type="ECO:0000259" key="8">
    <source>
        <dbReference type="PROSITE" id="PS50887"/>
    </source>
</evidence>
<evidence type="ECO:0000256" key="3">
    <source>
        <dbReference type="ARBA" id="ARBA00023015"/>
    </source>
</evidence>
<keyword evidence="2" id="KW-0902">Two-component regulatory system</keyword>
<dbReference type="InterPro" id="IPR001789">
    <property type="entry name" value="Sig_transdc_resp-reg_receiver"/>
</dbReference>
<proteinExistence type="predicted"/>
<evidence type="ECO:0000259" key="7">
    <source>
        <dbReference type="PROSITE" id="PS50110"/>
    </source>
</evidence>
<dbReference type="SUPFAM" id="SSF52172">
    <property type="entry name" value="CheY-like"/>
    <property type="match status" value="2"/>
</dbReference>
<dbReference type="InterPro" id="IPR043128">
    <property type="entry name" value="Rev_trsase/Diguanyl_cyclase"/>
</dbReference>
<dbReference type="Pfam" id="PF00990">
    <property type="entry name" value="GGDEF"/>
    <property type="match status" value="1"/>
</dbReference>
<evidence type="ECO:0000313" key="10">
    <source>
        <dbReference type="Proteomes" id="UP000596248"/>
    </source>
</evidence>
<keyword evidence="1 6" id="KW-0597">Phosphoprotein</keyword>
<evidence type="ECO:0000256" key="4">
    <source>
        <dbReference type="ARBA" id="ARBA00023125"/>
    </source>
</evidence>
<dbReference type="InterPro" id="IPR039420">
    <property type="entry name" value="WalR-like"/>
</dbReference>
<sequence>MRQVWTALSFLLKPSTYNQQSESVQSCCYKVGVVDQLGQRAQLLLVDKDSSSIDFFASCLENDKTMVKVDSSYQKVEILKHLIDNQTDCVLINVDSSDTEIVPLLTQIKESCENRSVPLLVAGTNIPFETKLELLLYADDVFVLPIEPAELVLRIQKLVDNRIKVRSQILIDPLTGAYNDRFLIRELERHLNDFKRSHEPFTMIHMEIDDHHVTHPSEARDALLKGFVEYIQRSVRPMDVFCRYKDEGFILILPKTYKEDAIKLMNRLIGRFSQGEWKSTFSCVVLEFSEAIHSPENCLKMMAFPEDRRERQEKGLVIDRTEEQPSTHQKLLIAVIDDDRLIREMLKDQLADIGDEMVEVEIRSYSNGEEFFEDPWHRQNQRFLLIIDRVMPKMDGLELLQKIRTEYDRKRYVCLMLTSRDSESDIALAIQKGANDYVVKPFGLKELRARIRRLIRGTR</sequence>
<dbReference type="SMART" id="SM00448">
    <property type="entry name" value="REC"/>
    <property type="match status" value="1"/>
</dbReference>
<accession>A0ABX7FSC2</accession>
<reference evidence="9 10" key="1">
    <citation type="submission" date="2021-01" db="EMBL/GenBank/DDBJ databases">
        <title>Identification of strong promoters based on the transcriptome of Brevibacillus choshinensis.</title>
        <authorList>
            <person name="Yao D."/>
            <person name="Zhang K."/>
            <person name="Wu J."/>
        </authorList>
    </citation>
    <scope>NUCLEOTIDE SEQUENCE [LARGE SCALE GENOMIC DNA]</scope>
    <source>
        <strain evidence="9 10">HPD31-SP3</strain>
    </source>
</reference>
<dbReference type="PROSITE" id="PS50887">
    <property type="entry name" value="GGDEF"/>
    <property type="match status" value="1"/>
</dbReference>
<dbReference type="PROSITE" id="PS50110">
    <property type="entry name" value="RESPONSE_REGULATORY"/>
    <property type="match status" value="2"/>
</dbReference>
<feature type="domain" description="Response regulatory" evidence="7">
    <location>
        <begin position="42"/>
        <end position="159"/>
    </location>
</feature>
<gene>
    <name evidence="9" type="ORF">JNE38_07610</name>
</gene>
<evidence type="ECO:0000313" key="9">
    <source>
        <dbReference type="EMBL" id="QRG68996.1"/>
    </source>
</evidence>
<dbReference type="Pfam" id="PF00072">
    <property type="entry name" value="Response_reg"/>
    <property type="match status" value="1"/>
</dbReference>
<evidence type="ECO:0000256" key="6">
    <source>
        <dbReference type="PROSITE-ProRule" id="PRU00169"/>
    </source>
</evidence>
<dbReference type="InterPro" id="IPR000160">
    <property type="entry name" value="GGDEF_dom"/>
</dbReference>
<dbReference type="NCBIfam" id="TIGR00254">
    <property type="entry name" value="GGDEF"/>
    <property type="match status" value="1"/>
</dbReference>
<organism evidence="9 10">
    <name type="scientific">Brevibacillus choshinensis</name>
    <dbReference type="NCBI Taxonomy" id="54911"/>
    <lineage>
        <taxon>Bacteria</taxon>
        <taxon>Bacillati</taxon>
        <taxon>Bacillota</taxon>
        <taxon>Bacilli</taxon>
        <taxon>Bacillales</taxon>
        <taxon>Paenibacillaceae</taxon>
        <taxon>Brevibacillus</taxon>
    </lineage>
</organism>
<dbReference type="InterPro" id="IPR011006">
    <property type="entry name" value="CheY-like_superfamily"/>
</dbReference>
<keyword evidence="4" id="KW-0238">DNA-binding</keyword>
<keyword evidence="3" id="KW-0805">Transcription regulation</keyword>
<dbReference type="Gene3D" id="3.30.70.270">
    <property type="match status" value="1"/>
</dbReference>
<feature type="modified residue" description="4-aspartylphosphate" evidence="6">
    <location>
        <position position="388"/>
    </location>
</feature>
<protein>
    <submittedName>
        <fullName evidence="9">Response regulator</fullName>
    </submittedName>
</protein>